<evidence type="ECO:0000256" key="9">
    <source>
        <dbReference type="ARBA" id="ARBA00022906"/>
    </source>
</evidence>
<dbReference type="Gene3D" id="1.10.3470.10">
    <property type="entry name" value="ABC transporter involved in vitamin B12 uptake, BtuC"/>
    <property type="match status" value="1"/>
</dbReference>
<comment type="function">
    <text evidence="1">Involved in the high-affinity zinc uptake transport system.</text>
</comment>
<feature type="transmembrane region" description="Helical" evidence="15">
    <location>
        <begin position="85"/>
        <end position="107"/>
    </location>
</feature>
<dbReference type="InterPro" id="IPR001626">
    <property type="entry name" value="ABC_TroCD"/>
</dbReference>
<sequence>MDDFLVRAILAGVAIALIAGPLGAFLLWRRMAYFGDTLSHSAILGVALGMLMSINVNIGILVSTLLVAALLILSQRQKRLGSDALLGIISHSALSLGLVLISFVHGMRVDLNAWLFGDILAVTWTDLGLIAVSVGVVLAVLTVIWKPLLSLTVHEELALVEGVNISLISAIYTLLIAVLVAIAMKIIGALLITSLLIIPAATARQFSKTPEQMAVLAIVVGCISVILGLSASFLWDTPAGPSIVVAASSLFLLSQVFSKRI</sequence>
<dbReference type="OrthoDB" id="9783937at2"/>
<gene>
    <name evidence="16" type="ORF">EV695_1104</name>
</gene>
<evidence type="ECO:0000313" key="17">
    <source>
        <dbReference type="Proteomes" id="UP000294887"/>
    </source>
</evidence>
<dbReference type="Pfam" id="PF00950">
    <property type="entry name" value="ABC-3"/>
    <property type="match status" value="1"/>
</dbReference>
<dbReference type="PANTHER" id="PTHR30477:SF23">
    <property type="entry name" value="HIGH-AFFINITY ZINC UPTAKE SYSTEM MEMBRANE PROTEIN ZNUB"/>
    <property type="match status" value="1"/>
</dbReference>
<comment type="caution">
    <text evidence="16">The sequence shown here is derived from an EMBL/GenBank/DDBJ whole genome shotgun (WGS) entry which is preliminary data.</text>
</comment>
<evidence type="ECO:0000256" key="7">
    <source>
        <dbReference type="ARBA" id="ARBA00022692"/>
    </source>
</evidence>
<feature type="transmembrane region" description="Helical" evidence="15">
    <location>
        <begin position="127"/>
        <end position="145"/>
    </location>
</feature>
<keyword evidence="4 14" id="KW-0813">Transport</keyword>
<keyword evidence="11" id="KW-0406">Ion transport</keyword>
<evidence type="ECO:0000256" key="3">
    <source>
        <dbReference type="ARBA" id="ARBA00008034"/>
    </source>
</evidence>
<dbReference type="GO" id="GO:0055085">
    <property type="term" value="P:transmembrane transport"/>
    <property type="evidence" value="ECO:0007669"/>
    <property type="project" value="InterPro"/>
</dbReference>
<comment type="similarity">
    <text evidence="3 14">Belongs to the ABC-3 integral membrane protein family.</text>
</comment>
<dbReference type="GO" id="GO:0043190">
    <property type="term" value="C:ATP-binding cassette (ABC) transporter complex"/>
    <property type="evidence" value="ECO:0007669"/>
    <property type="project" value="InterPro"/>
</dbReference>
<dbReference type="NCBIfam" id="NF007089">
    <property type="entry name" value="PRK09543.1"/>
    <property type="match status" value="1"/>
</dbReference>
<evidence type="ECO:0000256" key="2">
    <source>
        <dbReference type="ARBA" id="ARBA00004429"/>
    </source>
</evidence>
<dbReference type="AlphaFoldDB" id="A0A4R1F8Y8"/>
<evidence type="ECO:0000256" key="11">
    <source>
        <dbReference type="ARBA" id="ARBA00023065"/>
    </source>
</evidence>
<evidence type="ECO:0000256" key="12">
    <source>
        <dbReference type="ARBA" id="ARBA00023136"/>
    </source>
</evidence>
<keyword evidence="17" id="KW-1185">Reference proteome</keyword>
<dbReference type="CDD" id="cd06550">
    <property type="entry name" value="TM_ABC_iron-siderophores_like"/>
    <property type="match status" value="1"/>
</dbReference>
<feature type="transmembrane region" description="Helical" evidence="15">
    <location>
        <begin position="186"/>
        <end position="203"/>
    </location>
</feature>
<name>A0A4R1F8Y8_9GAMM</name>
<feature type="transmembrane region" description="Helical" evidence="15">
    <location>
        <begin position="7"/>
        <end position="28"/>
    </location>
</feature>
<proteinExistence type="inferred from homology"/>
<dbReference type="RefSeq" id="WP_131904881.1">
    <property type="nucleotide sequence ID" value="NZ_BAAAFU010000008.1"/>
</dbReference>
<dbReference type="Proteomes" id="UP000294887">
    <property type="component" value="Unassembled WGS sequence"/>
</dbReference>
<evidence type="ECO:0000256" key="1">
    <source>
        <dbReference type="ARBA" id="ARBA00002313"/>
    </source>
</evidence>
<feature type="transmembrane region" description="Helical" evidence="15">
    <location>
        <begin position="215"/>
        <end position="235"/>
    </location>
</feature>
<evidence type="ECO:0000256" key="5">
    <source>
        <dbReference type="ARBA" id="ARBA00022475"/>
    </source>
</evidence>
<keyword evidence="8" id="KW-0862">Zinc</keyword>
<keyword evidence="12 15" id="KW-0472">Membrane</keyword>
<dbReference type="GO" id="GO:0006829">
    <property type="term" value="P:zinc ion transport"/>
    <property type="evidence" value="ECO:0007669"/>
    <property type="project" value="UniProtKB-KW"/>
</dbReference>
<keyword evidence="10 15" id="KW-1133">Transmembrane helix</keyword>
<evidence type="ECO:0000256" key="10">
    <source>
        <dbReference type="ARBA" id="ARBA00022989"/>
    </source>
</evidence>
<organism evidence="16 17">
    <name type="scientific">Cocleimonas flava</name>
    <dbReference type="NCBI Taxonomy" id="634765"/>
    <lineage>
        <taxon>Bacteria</taxon>
        <taxon>Pseudomonadati</taxon>
        <taxon>Pseudomonadota</taxon>
        <taxon>Gammaproteobacteria</taxon>
        <taxon>Thiotrichales</taxon>
        <taxon>Thiotrichaceae</taxon>
        <taxon>Cocleimonas</taxon>
    </lineage>
</organism>
<feature type="transmembrane region" description="Helical" evidence="15">
    <location>
        <begin position="157"/>
        <end position="180"/>
    </location>
</feature>
<dbReference type="InterPro" id="IPR037294">
    <property type="entry name" value="ABC_BtuC-like"/>
</dbReference>
<evidence type="ECO:0000256" key="13">
    <source>
        <dbReference type="ARBA" id="ARBA00040080"/>
    </source>
</evidence>
<keyword evidence="5" id="KW-1003">Cell membrane</keyword>
<evidence type="ECO:0000256" key="8">
    <source>
        <dbReference type="ARBA" id="ARBA00022833"/>
    </source>
</evidence>
<dbReference type="FunFam" id="1.10.3470.10:FF:000002">
    <property type="entry name" value="Zinc ABC transporter permease subunit ZnuB"/>
    <property type="match status" value="1"/>
</dbReference>
<comment type="subcellular location">
    <subcellularLocation>
        <location evidence="2">Cell inner membrane</location>
        <topology evidence="2">Multi-pass membrane protein</topology>
    </subcellularLocation>
    <subcellularLocation>
        <location evidence="14">Cell membrane</location>
        <topology evidence="14">Multi-pass membrane protein</topology>
    </subcellularLocation>
</comment>
<dbReference type="SUPFAM" id="SSF81345">
    <property type="entry name" value="ABC transporter involved in vitamin B12 uptake, BtuC"/>
    <property type="match status" value="1"/>
</dbReference>
<keyword evidence="9" id="KW-0864">Zinc transport</keyword>
<keyword evidence="7 14" id="KW-0812">Transmembrane</keyword>
<dbReference type="GO" id="GO:0010043">
    <property type="term" value="P:response to zinc ion"/>
    <property type="evidence" value="ECO:0007669"/>
    <property type="project" value="TreeGrafter"/>
</dbReference>
<accession>A0A4R1F8Y8</accession>
<feature type="transmembrane region" description="Helical" evidence="15">
    <location>
        <begin position="241"/>
        <end position="258"/>
    </location>
</feature>
<dbReference type="PANTHER" id="PTHR30477">
    <property type="entry name" value="ABC-TRANSPORTER METAL-BINDING PROTEIN"/>
    <property type="match status" value="1"/>
</dbReference>
<protein>
    <recommendedName>
        <fullName evidence="13">High-affinity zinc uptake system membrane protein ZnuB</fullName>
    </recommendedName>
</protein>
<evidence type="ECO:0000256" key="14">
    <source>
        <dbReference type="RuleBase" id="RU003943"/>
    </source>
</evidence>
<evidence type="ECO:0000256" key="4">
    <source>
        <dbReference type="ARBA" id="ARBA00022448"/>
    </source>
</evidence>
<reference evidence="16 17" key="1">
    <citation type="submission" date="2019-03" db="EMBL/GenBank/DDBJ databases">
        <title>Genomic Encyclopedia of Type Strains, Phase IV (KMG-IV): sequencing the most valuable type-strain genomes for metagenomic binning, comparative biology and taxonomic classification.</title>
        <authorList>
            <person name="Goeker M."/>
        </authorList>
    </citation>
    <scope>NUCLEOTIDE SEQUENCE [LARGE SCALE GENOMIC DNA]</scope>
    <source>
        <strain evidence="16 17">DSM 24830</strain>
    </source>
</reference>
<evidence type="ECO:0000256" key="15">
    <source>
        <dbReference type="SAM" id="Phobius"/>
    </source>
</evidence>
<feature type="transmembrane region" description="Helical" evidence="15">
    <location>
        <begin position="40"/>
        <end position="73"/>
    </location>
</feature>
<dbReference type="EMBL" id="SMFQ01000002">
    <property type="protein sequence ID" value="TCJ89242.1"/>
    <property type="molecule type" value="Genomic_DNA"/>
</dbReference>
<keyword evidence="6" id="KW-0997">Cell inner membrane</keyword>
<evidence type="ECO:0000256" key="6">
    <source>
        <dbReference type="ARBA" id="ARBA00022519"/>
    </source>
</evidence>
<evidence type="ECO:0000313" key="16">
    <source>
        <dbReference type="EMBL" id="TCJ89242.1"/>
    </source>
</evidence>